<gene>
    <name evidence="1" type="ORF">SPMU_23390</name>
</gene>
<organism evidence="1 2">
    <name type="scientific">Sphingomonas mucosissima</name>
    <dbReference type="NCBI Taxonomy" id="370959"/>
    <lineage>
        <taxon>Bacteria</taxon>
        <taxon>Pseudomonadati</taxon>
        <taxon>Pseudomonadota</taxon>
        <taxon>Alphaproteobacteria</taxon>
        <taxon>Sphingomonadales</taxon>
        <taxon>Sphingomonadaceae</taxon>
        <taxon>Sphingomonas</taxon>
    </lineage>
</organism>
<name>A0A245ZJK5_9SPHN</name>
<dbReference type="AlphaFoldDB" id="A0A245ZJK5"/>
<reference evidence="1 2" key="1">
    <citation type="submission" date="2017-03" db="EMBL/GenBank/DDBJ databases">
        <title>Genome sequence of Sphingomonas mucosissima DSM 17494.</title>
        <authorList>
            <person name="Poehlein A."/>
            <person name="Wuebbeler J.H."/>
            <person name="Steinbuechel A."/>
            <person name="Daniel R."/>
        </authorList>
    </citation>
    <scope>NUCLEOTIDE SEQUENCE [LARGE SCALE GENOMIC DNA]</scope>
    <source>
        <strain evidence="1 2">DSM 17494</strain>
    </source>
</reference>
<proteinExistence type="predicted"/>
<protein>
    <submittedName>
        <fullName evidence="1">Uncharacterized protein</fullName>
    </submittedName>
</protein>
<keyword evidence="2" id="KW-1185">Reference proteome</keyword>
<sequence>MSGLAALIDVPIRLGSGDDRVAVPKAPGTLSRYGILEDVGTKLDRAQLAPLERLKTSVLMSPPE</sequence>
<accession>A0A245ZJK5</accession>
<evidence type="ECO:0000313" key="1">
    <source>
        <dbReference type="EMBL" id="OWK29917.1"/>
    </source>
</evidence>
<comment type="caution">
    <text evidence="1">The sequence shown here is derived from an EMBL/GenBank/DDBJ whole genome shotgun (WGS) entry which is preliminary data.</text>
</comment>
<dbReference type="EMBL" id="NBBJ01000003">
    <property type="protein sequence ID" value="OWK29917.1"/>
    <property type="molecule type" value="Genomic_DNA"/>
</dbReference>
<dbReference type="Proteomes" id="UP000197783">
    <property type="component" value="Unassembled WGS sequence"/>
</dbReference>
<evidence type="ECO:0000313" key="2">
    <source>
        <dbReference type="Proteomes" id="UP000197783"/>
    </source>
</evidence>